<dbReference type="HOGENOM" id="CLU_1025616_0_0_5"/>
<feature type="transmembrane region" description="Helical" evidence="1">
    <location>
        <begin position="182"/>
        <end position="203"/>
    </location>
</feature>
<evidence type="ECO:0000313" key="3">
    <source>
        <dbReference type="Proteomes" id="UP000018851"/>
    </source>
</evidence>
<feature type="transmembrane region" description="Helical" evidence="1">
    <location>
        <begin position="235"/>
        <end position="258"/>
    </location>
</feature>
<evidence type="ECO:0008006" key="4">
    <source>
        <dbReference type="Google" id="ProtNLM"/>
    </source>
</evidence>
<feature type="transmembrane region" description="Helical" evidence="1">
    <location>
        <begin position="105"/>
        <end position="126"/>
    </location>
</feature>
<dbReference type="PATRIC" id="fig|1123269.5.peg.4110"/>
<accession>W0AFE9</accession>
<dbReference type="RefSeq" id="WP_025294000.1">
    <property type="nucleotide sequence ID" value="NZ_CP006644.1"/>
</dbReference>
<dbReference type="KEGG" id="ssan:NX02_21000"/>
<dbReference type="EMBL" id="CP006644">
    <property type="protein sequence ID" value="AHE55841.1"/>
    <property type="molecule type" value="Genomic_DNA"/>
</dbReference>
<keyword evidence="1" id="KW-1133">Transmembrane helix</keyword>
<dbReference type="Proteomes" id="UP000018851">
    <property type="component" value="Chromosome"/>
</dbReference>
<proteinExistence type="predicted"/>
<keyword evidence="3" id="KW-1185">Reference proteome</keyword>
<feature type="transmembrane region" description="Helical" evidence="1">
    <location>
        <begin position="62"/>
        <end position="84"/>
    </location>
</feature>
<evidence type="ECO:0000313" key="2">
    <source>
        <dbReference type="EMBL" id="AHE55841.1"/>
    </source>
</evidence>
<dbReference type="eggNOG" id="ENOG5033Z5Z">
    <property type="taxonomic scope" value="Bacteria"/>
</dbReference>
<sequence>MIADAIRAELFRARRNRVMLFWAYGFVPLFALLLGVALENVMRVEDAGLLGAANPVALAMRGLNAAGNPIAALFYAIGAASLFAGDYRYESWRLATPRNRRANLILGKVAVFAMFAAVSLLLSMLADVLSGLYQPLRYGSAVMWPAGAGWIGALAAGFAGSLLEMLVVAAMAGLGAVATRSLLGGALPAFLLALAQSMALGFVSRGPALDRYLLAPAQAGDAVRGWAAGGVPNEVALAGAGVLVLWLVVLVAGTAMLFERQDLARE</sequence>
<dbReference type="OrthoDB" id="8404262at2"/>
<keyword evidence="1" id="KW-0472">Membrane</keyword>
<gene>
    <name evidence="2" type="ORF">NX02_21000</name>
</gene>
<feature type="transmembrane region" description="Helical" evidence="1">
    <location>
        <begin position="146"/>
        <end position="170"/>
    </location>
</feature>
<evidence type="ECO:0000256" key="1">
    <source>
        <dbReference type="SAM" id="Phobius"/>
    </source>
</evidence>
<name>W0AFE9_9SPHN</name>
<feature type="transmembrane region" description="Helical" evidence="1">
    <location>
        <begin position="21"/>
        <end position="42"/>
    </location>
</feature>
<protein>
    <recommendedName>
        <fullName evidence="4">ABC-2 type transporter domain-containing protein</fullName>
    </recommendedName>
</protein>
<reference evidence="2 3" key="1">
    <citation type="submission" date="2013-07" db="EMBL/GenBank/DDBJ databases">
        <title>Completed genome of Sphingomonas sanxanigenens NX02.</title>
        <authorList>
            <person name="Ma T."/>
            <person name="Huang H."/>
            <person name="Wu M."/>
            <person name="Li X."/>
            <person name="Li G."/>
        </authorList>
    </citation>
    <scope>NUCLEOTIDE SEQUENCE [LARGE SCALE GENOMIC DNA]</scope>
    <source>
        <strain evidence="2 3">NX02</strain>
    </source>
</reference>
<keyword evidence="1" id="KW-0812">Transmembrane</keyword>
<dbReference type="STRING" id="1123269.NX02_21000"/>
<dbReference type="AlphaFoldDB" id="W0AFE9"/>
<organism evidence="2 3">
    <name type="scientific">Sphingomonas sanxanigenens DSM 19645 = NX02</name>
    <dbReference type="NCBI Taxonomy" id="1123269"/>
    <lineage>
        <taxon>Bacteria</taxon>
        <taxon>Pseudomonadati</taxon>
        <taxon>Pseudomonadota</taxon>
        <taxon>Alphaproteobacteria</taxon>
        <taxon>Sphingomonadales</taxon>
        <taxon>Sphingomonadaceae</taxon>
        <taxon>Sphingomonas</taxon>
    </lineage>
</organism>